<evidence type="ECO:0000256" key="7">
    <source>
        <dbReference type="PIRSR" id="PIRSR601548-11"/>
    </source>
</evidence>
<dbReference type="EC" id="3.4.-.-" evidence="12"/>
<keyword evidence="3 9" id="KW-1015">Disulfide bond</keyword>
<feature type="binding site" evidence="10">
    <location>
        <position position="368"/>
    </location>
    <ligand>
        <name>Zn(2+)</name>
        <dbReference type="ChEBI" id="CHEBI:29105"/>
        <label>2</label>
        <note>catalytic</note>
    </ligand>
</feature>
<dbReference type="GO" id="GO:0006508">
    <property type="term" value="P:proteolysis"/>
    <property type="evidence" value="ECO:0007669"/>
    <property type="project" value="UniProtKB-KW"/>
</dbReference>
<feature type="active site" description="Proton acceptor 1" evidence="5">
    <location>
        <position position="365"/>
    </location>
</feature>
<organism evidence="14">
    <name type="scientific">Clastoptera arizonana</name>
    <name type="common">Arizona spittle bug</name>
    <dbReference type="NCBI Taxonomy" id="38151"/>
    <lineage>
        <taxon>Eukaryota</taxon>
        <taxon>Metazoa</taxon>
        <taxon>Ecdysozoa</taxon>
        <taxon>Arthropoda</taxon>
        <taxon>Hexapoda</taxon>
        <taxon>Insecta</taxon>
        <taxon>Pterygota</taxon>
        <taxon>Neoptera</taxon>
        <taxon>Paraneoptera</taxon>
        <taxon>Hemiptera</taxon>
        <taxon>Auchenorrhyncha</taxon>
        <taxon>Cercopoidea</taxon>
        <taxon>Clastopteridae</taxon>
        <taxon>Clastoptera</taxon>
    </lineage>
</organism>
<feature type="signal peptide" evidence="13">
    <location>
        <begin position="1"/>
        <end position="18"/>
    </location>
</feature>
<dbReference type="PANTHER" id="PTHR10514">
    <property type="entry name" value="ANGIOTENSIN-CONVERTING ENZYME"/>
    <property type="match status" value="1"/>
</dbReference>
<evidence type="ECO:0000256" key="8">
    <source>
        <dbReference type="PIRSR" id="PIRSR601548-3"/>
    </source>
</evidence>
<reference evidence="14" key="1">
    <citation type="submission" date="2015-12" db="EMBL/GenBank/DDBJ databases">
        <title>De novo transcriptome assembly of four potential Pierce s Disease insect vectors from Arizona vineyards.</title>
        <authorList>
            <person name="Tassone E.E."/>
        </authorList>
    </citation>
    <scope>NUCLEOTIDE SEQUENCE</scope>
</reference>
<dbReference type="SUPFAM" id="SSF55486">
    <property type="entry name" value="Metalloproteases ('zincins'), catalytic domain"/>
    <property type="match status" value="1"/>
</dbReference>
<dbReference type="PANTHER" id="PTHR10514:SF45">
    <property type="entry name" value="ANGIOTENSIN-CONVERTING ENZYME"/>
    <property type="match status" value="1"/>
</dbReference>
<evidence type="ECO:0000313" key="14">
    <source>
        <dbReference type="EMBL" id="JAS27554.1"/>
    </source>
</evidence>
<evidence type="ECO:0000256" key="2">
    <source>
        <dbReference type="ARBA" id="ARBA00022729"/>
    </source>
</evidence>
<evidence type="ECO:0000256" key="3">
    <source>
        <dbReference type="ARBA" id="ARBA00023157"/>
    </source>
</evidence>
<dbReference type="GO" id="GO:0008237">
    <property type="term" value="F:metallopeptidase activity"/>
    <property type="evidence" value="ECO:0007669"/>
    <property type="project" value="UniProtKB-KW"/>
</dbReference>
<evidence type="ECO:0000256" key="11">
    <source>
        <dbReference type="PROSITE-ProRule" id="PRU01355"/>
    </source>
</evidence>
<feature type="active site" description="Proton acceptor 2" evidence="7">
    <location>
        <position position="365"/>
    </location>
</feature>
<keyword evidence="4 6" id="KW-0325">Glycoprotein</keyword>
<proteinExistence type="inferred from homology"/>
<dbReference type="AlphaFoldDB" id="A0A1B6DPF0"/>
<evidence type="ECO:0000256" key="10">
    <source>
        <dbReference type="PIRSR" id="PIRSR601548-8"/>
    </source>
</evidence>
<gene>
    <name evidence="14" type="ORF">g.36429</name>
</gene>
<feature type="binding site" evidence="10">
    <location>
        <position position="392"/>
    </location>
    <ligand>
        <name>Zn(2+)</name>
        <dbReference type="ChEBI" id="CHEBI:29105"/>
        <label>2</label>
        <note>catalytic</note>
    </ligand>
</feature>
<keyword evidence="12" id="KW-0121">Carboxypeptidase</keyword>
<dbReference type="Gene3D" id="1.10.1370.30">
    <property type="match status" value="1"/>
</dbReference>
<name>A0A1B6DPF0_9HEMI</name>
<dbReference type="GO" id="GO:0046872">
    <property type="term" value="F:metal ion binding"/>
    <property type="evidence" value="ECO:0007669"/>
    <property type="project" value="UniProtKB-KW"/>
</dbReference>
<dbReference type="CDD" id="cd06461">
    <property type="entry name" value="M2_ACE"/>
    <property type="match status" value="1"/>
</dbReference>
<feature type="binding site" evidence="8">
    <location>
        <position position="392"/>
    </location>
    <ligand>
        <name>Zn(2+)</name>
        <dbReference type="ChEBI" id="CHEBI:29105"/>
        <label>1</label>
        <note>catalytic</note>
    </ligand>
</feature>
<evidence type="ECO:0000256" key="4">
    <source>
        <dbReference type="ARBA" id="ARBA00023180"/>
    </source>
</evidence>
<keyword evidence="8 12" id="KW-0479">Metal-binding</keyword>
<evidence type="ECO:0000256" key="9">
    <source>
        <dbReference type="PIRSR" id="PIRSR601548-4"/>
    </source>
</evidence>
<feature type="binding site" evidence="8">
    <location>
        <position position="368"/>
    </location>
    <ligand>
        <name>Zn(2+)</name>
        <dbReference type="ChEBI" id="CHEBI:29105"/>
        <label>1</label>
        <note>catalytic</note>
    </ligand>
</feature>
<keyword evidence="12" id="KW-0378">Hydrolase</keyword>
<dbReference type="Pfam" id="PF01401">
    <property type="entry name" value="Peptidase_M2"/>
    <property type="match status" value="1"/>
</dbReference>
<dbReference type="GO" id="GO:0005886">
    <property type="term" value="C:plasma membrane"/>
    <property type="evidence" value="ECO:0007669"/>
    <property type="project" value="TreeGrafter"/>
</dbReference>
<feature type="binding site" evidence="8">
    <location>
        <position position="364"/>
    </location>
    <ligand>
        <name>Zn(2+)</name>
        <dbReference type="ChEBI" id="CHEBI:29105"/>
        <label>1</label>
        <note>catalytic</note>
    </ligand>
</feature>
<comment type="cofactor">
    <cofactor evidence="12">
        <name>Zn(2+)</name>
        <dbReference type="ChEBI" id="CHEBI:29105"/>
    </cofactor>
    <text evidence="12">Binds 1 zinc ion per subunit.</text>
</comment>
<dbReference type="GO" id="GO:0008241">
    <property type="term" value="F:peptidyl-dipeptidase activity"/>
    <property type="evidence" value="ECO:0007669"/>
    <property type="project" value="InterPro"/>
</dbReference>
<dbReference type="PROSITE" id="PS52011">
    <property type="entry name" value="PEPTIDASE_M2"/>
    <property type="match status" value="1"/>
</dbReference>
<keyword evidence="2 13" id="KW-0732">Signal</keyword>
<protein>
    <recommendedName>
        <fullName evidence="12">Angiotensin-converting enzyme</fullName>
        <ecNumber evidence="12">3.4.-.-</ecNumber>
    </recommendedName>
</protein>
<dbReference type="GO" id="GO:0004180">
    <property type="term" value="F:carboxypeptidase activity"/>
    <property type="evidence" value="ECO:0007669"/>
    <property type="project" value="UniProtKB-KW"/>
</dbReference>
<comment type="similarity">
    <text evidence="1 11 12">Belongs to the peptidase M2 family.</text>
</comment>
<feature type="glycosylation site" description="N-linked (GlcNAc...) asparagine" evidence="6">
    <location>
        <position position="55"/>
    </location>
</feature>
<feature type="active site" description="Proton donor 2" evidence="7">
    <location>
        <position position="496"/>
    </location>
</feature>
<feature type="disulfide bond" evidence="9 11">
    <location>
        <begin position="333"/>
        <end position="351"/>
    </location>
</feature>
<evidence type="ECO:0000256" key="12">
    <source>
        <dbReference type="RuleBase" id="RU361144"/>
    </source>
</evidence>
<keyword evidence="12" id="KW-0482">Metalloprotease</keyword>
<evidence type="ECO:0000256" key="5">
    <source>
        <dbReference type="PIRSR" id="PIRSR601548-1"/>
    </source>
</evidence>
<keyword evidence="12" id="KW-0645">Protease</keyword>
<evidence type="ECO:0000256" key="1">
    <source>
        <dbReference type="ARBA" id="ARBA00008139"/>
    </source>
</evidence>
<dbReference type="InterPro" id="IPR001548">
    <property type="entry name" value="Peptidase_M2"/>
</dbReference>
<evidence type="ECO:0000256" key="6">
    <source>
        <dbReference type="PIRSR" id="PIRSR601548-10"/>
    </source>
</evidence>
<feature type="active site" description="Proton donor 1" evidence="5">
    <location>
        <position position="496"/>
    </location>
</feature>
<feature type="disulfide bond" evidence="9">
    <location>
        <begin position="521"/>
        <end position="540"/>
    </location>
</feature>
<sequence length="607" mass="70838">MDWTTWLIVTLLFVTTEAVNSKNVEEARAYLAYLDEEVCKGKTEQITAEYNYYYNITHENLERMEKEDGRGGLFGAEYKVYDWQSFNDPDLLRQAKLYGLLDKIVSPALFEDFGEIKGKMLGIDDPVYCLYENQSHCGPDVYNSLLQAVFSSHDMDELAFYWKQRQDYLGPELKENFIKYVNISNMIAVESGFKNRADQWMSFFEAPPVCEFEDFVLGLWKEIKDFYVQFYSFYRSRLRKVYGEKAVPFKGPIPITLLGYNGLSMSSDENVYKPYPDKPSIDYTKQLNAQNYTVMDLVKLSEDYYTSMGFEPLPKNFWEKSVFEQPKDREVDCTGISFDFYNKQDYRMLYCAEVNSLAITVILHEMGHLHNFYSYRNQTCCYREAPSPGMDEGSAETMVIPFTSYKHLSRLGLLPDTCDIDPEVIINNLFMEAQHYITTLPAILVYDFWRWNVFRNNIKPDDYNKAYWDYKLQFQGVVPPGDRSGPEFLDAGNVIHVREDTQIISYFFANLYSFQFVEALCIAAGEFDPKNQKNNPLNNCDLYGSKDAGKLLREMYTMGKSKPWTETIKVLTGKSTLEAQPLLNYFKPLYDWLVIENKKNGEYIGWE</sequence>
<evidence type="ECO:0000256" key="13">
    <source>
        <dbReference type="SAM" id="SignalP"/>
    </source>
</evidence>
<comment type="caution">
    <text evidence="11">Lacks conserved residue(s) required for the propagation of feature annotation.</text>
</comment>
<keyword evidence="8 12" id="KW-0862">Zinc</keyword>
<feature type="chain" id="PRO_5008581412" description="Angiotensin-converting enzyme" evidence="13">
    <location>
        <begin position="19"/>
        <end position="607"/>
    </location>
</feature>
<feature type="glycosylation site" description="N-linked (GlcNAc...) asparagine; partial" evidence="6">
    <location>
        <position position="133"/>
    </location>
</feature>
<feature type="binding site" evidence="10">
    <location>
        <position position="364"/>
    </location>
    <ligand>
        <name>Zn(2+)</name>
        <dbReference type="ChEBI" id="CHEBI:29105"/>
        <label>2</label>
        <note>catalytic</note>
    </ligand>
</feature>
<accession>A0A1B6DPF0</accession>
<dbReference type="EMBL" id="GEDC01009744">
    <property type="protein sequence ID" value="JAS27554.1"/>
    <property type="molecule type" value="Transcribed_RNA"/>
</dbReference>
<dbReference type="PRINTS" id="PR00791">
    <property type="entry name" value="PEPDIPTASEA"/>
</dbReference>